<dbReference type="GO" id="GO:0005634">
    <property type="term" value="C:nucleus"/>
    <property type="evidence" value="ECO:0007669"/>
    <property type="project" value="TreeGrafter"/>
</dbReference>
<dbReference type="EMBL" id="CAWUFR010000025">
    <property type="protein sequence ID" value="CAK6956509.1"/>
    <property type="molecule type" value="Genomic_DNA"/>
</dbReference>
<gene>
    <name evidence="3" type="ORF">FSCOSCO3_A000470</name>
</gene>
<comment type="caution">
    <text evidence="3">The sequence shown here is derived from an EMBL/GenBank/DDBJ whole genome shotgun (WGS) entry which is preliminary data.</text>
</comment>
<dbReference type="Proteomes" id="UP001314229">
    <property type="component" value="Unassembled WGS sequence"/>
</dbReference>
<feature type="region of interest" description="Disordered" evidence="2">
    <location>
        <begin position="408"/>
        <end position="446"/>
    </location>
</feature>
<comment type="similarity">
    <text evidence="1">Belongs to the FAM53 family.</text>
</comment>
<proteinExistence type="inferred from homology"/>
<feature type="compositionally biased region" description="Acidic residues" evidence="2">
    <location>
        <begin position="422"/>
        <end position="436"/>
    </location>
</feature>
<dbReference type="Pfam" id="PF15242">
    <property type="entry name" value="FAM53"/>
    <property type="match status" value="1"/>
</dbReference>
<feature type="region of interest" description="Disordered" evidence="2">
    <location>
        <begin position="99"/>
        <end position="163"/>
    </location>
</feature>
<evidence type="ECO:0000313" key="4">
    <source>
        <dbReference type="Proteomes" id="UP001314229"/>
    </source>
</evidence>
<dbReference type="PANTHER" id="PTHR28567">
    <property type="entry name" value="PROTEIN FAM53A-LIKE ISOFORM X1"/>
    <property type="match status" value="1"/>
</dbReference>
<dbReference type="AlphaFoldDB" id="A0AAV1NDL9"/>
<feature type="compositionally biased region" description="Low complexity" evidence="2">
    <location>
        <begin position="193"/>
        <end position="216"/>
    </location>
</feature>
<keyword evidence="4" id="KW-1185">Reference proteome</keyword>
<evidence type="ECO:0000256" key="2">
    <source>
        <dbReference type="SAM" id="MobiDB-lite"/>
    </source>
</evidence>
<evidence type="ECO:0000313" key="3">
    <source>
        <dbReference type="EMBL" id="CAK6956509.1"/>
    </source>
</evidence>
<name>A0AAV1NDL9_SCOSC</name>
<dbReference type="InterPro" id="IPR029356">
    <property type="entry name" value="FAM53"/>
</dbReference>
<feature type="region of interest" description="Disordered" evidence="2">
    <location>
        <begin position="186"/>
        <end position="216"/>
    </location>
</feature>
<feature type="compositionally biased region" description="Basic and acidic residues" evidence="2">
    <location>
        <begin position="133"/>
        <end position="145"/>
    </location>
</feature>
<protein>
    <submittedName>
        <fullName evidence="3">Protein FAM53C-like</fullName>
    </submittedName>
</protein>
<organism evidence="3 4">
    <name type="scientific">Scomber scombrus</name>
    <name type="common">Atlantic mackerel</name>
    <name type="synonym">Scomber vernalis</name>
    <dbReference type="NCBI Taxonomy" id="13677"/>
    <lineage>
        <taxon>Eukaryota</taxon>
        <taxon>Metazoa</taxon>
        <taxon>Chordata</taxon>
        <taxon>Craniata</taxon>
        <taxon>Vertebrata</taxon>
        <taxon>Euteleostomi</taxon>
        <taxon>Actinopterygii</taxon>
        <taxon>Neopterygii</taxon>
        <taxon>Teleostei</taxon>
        <taxon>Neoteleostei</taxon>
        <taxon>Acanthomorphata</taxon>
        <taxon>Pelagiaria</taxon>
        <taxon>Scombriformes</taxon>
        <taxon>Scombridae</taxon>
        <taxon>Scomber</taxon>
    </lineage>
</organism>
<sequence length="466" mass="50253">MYNKCNVGYIYPAGLCAASVAKEPLNAGGIKMMVAYKSPHRLHVYPWTVATIMVTLITEQLRKQSLEEPYHKAFSFNVNVSLPAVGSSPTTSWSACRSTQENSLATHPPSKANPKDTSCGQDSLWLPYQGGEPLHRPEVPIKDKAFQSSPPPPPPKRHCRSLSVPEDLSRCRSTWHPSASKVWTPVKRGCQSGGASSSGSGASSLPLGGPGSSFTSSSLHSSSSPTFFSLALSSDSPLPWSFPWDPCDTLKGACSASFATPSSCSSSPAPLVSHSVLHRRFSLSPVHIHDTSVVLLPPQPSPASALTYGCSGMEHPALSPSPTSACSTPSSTRRDLYPALPRCHSQPCDMRKPRLKRRHDQDVLPCPRPGLDFIKMKQIGNGETLVCGTSGCIVPVSSQAEQHSTFSPAEFLGQASIGPLSESEEEEEEEEEEEDEDKIKRTVIDGGQTIFERDCTELDLNLIEEN</sequence>
<reference evidence="3 4" key="1">
    <citation type="submission" date="2024-01" db="EMBL/GenBank/DDBJ databases">
        <authorList>
            <person name="Alioto T."/>
            <person name="Alioto T."/>
            <person name="Gomez Garrido J."/>
        </authorList>
    </citation>
    <scope>NUCLEOTIDE SEQUENCE [LARGE SCALE GENOMIC DNA]</scope>
</reference>
<dbReference type="PANTHER" id="PTHR28567:SF4">
    <property type="entry name" value="PROTEIN FAM53C"/>
    <property type="match status" value="1"/>
</dbReference>
<accession>A0AAV1NDL9</accession>
<evidence type="ECO:0000256" key="1">
    <source>
        <dbReference type="ARBA" id="ARBA00010984"/>
    </source>
</evidence>
<dbReference type="GO" id="GO:0006606">
    <property type="term" value="P:protein import into nucleus"/>
    <property type="evidence" value="ECO:0007669"/>
    <property type="project" value="TreeGrafter"/>
</dbReference>